<dbReference type="Pfam" id="PF00534">
    <property type="entry name" value="Glycos_transf_1"/>
    <property type="match status" value="1"/>
</dbReference>
<keyword evidence="2" id="KW-0808">Transferase</keyword>
<evidence type="ECO:0000259" key="1">
    <source>
        <dbReference type="Pfam" id="PF00534"/>
    </source>
</evidence>
<dbReference type="EMBL" id="DNWC01000026">
    <property type="protein sequence ID" value="HBJ07705.1"/>
    <property type="molecule type" value="Genomic_DNA"/>
</dbReference>
<sequence>MDSLKILVLSATAPKIIEQDHDYNGRGWIDSYINLFSSDSSIKLFVAYHTRYPDKPKQINNVNYYPVRDGLTYNFKPFNIIPRYLGKKECLKDIDNFMSILNTVQPDIVHLFGSEWCGIRLLKYCKFPIVLHLQGIVSIYNYSFLPNGTNLWNLYLNSLKVPIKTIKRISFPFLYKNFLYIAKRELEILPLLKYAFGRTDWDKESIKLIAPNCKYFYINEILREPFYIAKKWNNPVNNKITILSTISDSSYKGLDVIFKTINVLKKLSKQKIEWRIGGISDKSESVKLYKKLHKHKECVKFLGILSAQDIIKELQNATLYLHPSHIENSANSICEAQYIGTPTIATNVGGTSSILSNDAGILVSPNDPYEIVSAILKIWNDKDFALKLSRNEILTAEKRHDKIIIKKQTINAYKTIINEVINHNNQQK</sequence>
<dbReference type="GO" id="GO:0016757">
    <property type="term" value="F:glycosyltransferase activity"/>
    <property type="evidence" value="ECO:0007669"/>
    <property type="project" value="InterPro"/>
</dbReference>
<dbReference type="SUPFAM" id="SSF53756">
    <property type="entry name" value="UDP-Glycosyltransferase/glycogen phosphorylase"/>
    <property type="match status" value="1"/>
</dbReference>
<proteinExistence type="predicted"/>
<reference evidence="2 3" key="1">
    <citation type="journal article" date="2018" name="Nat. Biotechnol.">
        <title>A standardized bacterial taxonomy based on genome phylogeny substantially revises the tree of life.</title>
        <authorList>
            <person name="Parks D.H."/>
            <person name="Chuvochina M."/>
            <person name="Waite D.W."/>
            <person name="Rinke C."/>
            <person name="Skarshewski A."/>
            <person name="Chaumeil P.A."/>
            <person name="Hugenholtz P."/>
        </authorList>
    </citation>
    <scope>NUCLEOTIDE SEQUENCE [LARGE SCALE GENOMIC DNA]</scope>
    <source>
        <strain evidence="2">UBA11482</strain>
    </source>
</reference>
<organism evidence="2 3">
    <name type="scientific">Coprobacter fastidiosus</name>
    <dbReference type="NCBI Taxonomy" id="1099853"/>
    <lineage>
        <taxon>Bacteria</taxon>
        <taxon>Pseudomonadati</taxon>
        <taxon>Bacteroidota</taxon>
        <taxon>Bacteroidia</taxon>
        <taxon>Bacteroidales</taxon>
        <taxon>Barnesiellaceae</taxon>
        <taxon>Coprobacter</taxon>
    </lineage>
</organism>
<gene>
    <name evidence="2" type="ORF">DDY73_01755</name>
</gene>
<protein>
    <submittedName>
        <fullName evidence="2">Glycosyltransferase family 1 protein</fullName>
    </submittedName>
</protein>
<accession>A0A354LZL6</accession>
<dbReference type="Gene3D" id="3.40.50.2000">
    <property type="entry name" value="Glycogen Phosphorylase B"/>
    <property type="match status" value="2"/>
</dbReference>
<dbReference type="Proteomes" id="UP000262954">
    <property type="component" value="Unassembled WGS sequence"/>
</dbReference>
<dbReference type="InterPro" id="IPR001296">
    <property type="entry name" value="Glyco_trans_1"/>
</dbReference>
<dbReference type="CDD" id="cd03801">
    <property type="entry name" value="GT4_PimA-like"/>
    <property type="match status" value="1"/>
</dbReference>
<evidence type="ECO:0000313" key="3">
    <source>
        <dbReference type="Proteomes" id="UP000262954"/>
    </source>
</evidence>
<comment type="caution">
    <text evidence="2">The sequence shown here is derived from an EMBL/GenBank/DDBJ whole genome shotgun (WGS) entry which is preliminary data.</text>
</comment>
<name>A0A354LZL6_9BACT</name>
<feature type="domain" description="Glycosyl transferase family 1" evidence="1">
    <location>
        <begin position="235"/>
        <end position="391"/>
    </location>
</feature>
<dbReference type="RefSeq" id="WP_009319550.1">
    <property type="nucleotide sequence ID" value="NZ_DBFJMN010000325.1"/>
</dbReference>
<dbReference type="PANTHER" id="PTHR12526">
    <property type="entry name" value="GLYCOSYLTRANSFERASE"/>
    <property type="match status" value="1"/>
</dbReference>
<dbReference type="AlphaFoldDB" id="A0A354LZL6"/>
<evidence type="ECO:0000313" key="2">
    <source>
        <dbReference type="EMBL" id="HBJ07705.1"/>
    </source>
</evidence>